<comment type="similarity">
    <text evidence="9 10 11">Belongs to the MurJ/MviN family.</text>
</comment>
<feature type="transmembrane region" description="Helical" evidence="10">
    <location>
        <begin position="472"/>
        <end position="493"/>
    </location>
</feature>
<protein>
    <recommendedName>
        <fullName evidence="10">Probable lipid II flippase MurJ</fullName>
    </recommendedName>
</protein>
<feature type="transmembrane region" description="Helical" evidence="10">
    <location>
        <begin position="194"/>
        <end position="215"/>
    </location>
</feature>
<evidence type="ECO:0000256" key="5">
    <source>
        <dbReference type="ARBA" id="ARBA00022984"/>
    </source>
</evidence>
<dbReference type="HAMAP" id="MF_02078">
    <property type="entry name" value="MurJ_MviN"/>
    <property type="match status" value="1"/>
</dbReference>
<dbReference type="PANTHER" id="PTHR47019:SF1">
    <property type="entry name" value="LIPID II FLIPPASE MURJ"/>
    <property type="match status" value="1"/>
</dbReference>
<proteinExistence type="inferred from homology"/>
<keyword evidence="10 11" id="KW-0961">Cell wall biogenesis/degradation</keyword>
<feature type="transmembrane region" description="Helical" evidence="10">
    <location>
        <begin position="356"/>
        <end position="378"/>
    </location>
</feature>
<dbReference type="InterPro" id="IPR004268">
    <property type="entry name" value="MurJ"/>
</dbReference>
<comment type="subcellular location">
    <subcellularLocation>
        <location evidence="10">Cell inner membrane</location>
        <topology evidence="10">Multi-pass membrane protein</topology>
    </subcellularLocation>
    <subcellularLocation>
        <location evidence="1">Cell membrane</location>
        <topology evidence="1">Multi-pass membrane protein</topology>
    </subcellularLocation>
</comment>
<evidence type="ECO:0000256" key="8">
    <source>
        <dbReference type="ARBA" id="ARBA00060041"/>
    </source>
</evidence>
<evidence type="ECO:0000256" key="9">
    <source>
        <dbReference type="ARBA" id="ARBA00061532"/>
    </source>
</evidence>
<feature type="transmembrane region" description="Helical" evidence="10">
    <location>
        <begin position="281"/>
        <end position="299"/>
    </location>
</feature>
<accession>A0ABT9HA34</accession>
<evidence type="ECO:0000256" key="4">
    <source>
        <dbReference type="ARBA" id="ARBA00022960"/>
    </source>
</evidence>
<dbReference type="Proteomes" id="UP001235664">
    <property type="component" value="Unassembled WGS sequence"/>
</dbReference>
<feature type="transmembrane region" description="Helical" evidence="10">
    <location>
        <begin position="434"/>
        <end position="460"/>
    </location>
</feature>
<dbReference type="EMBL" id="JAVAIL010000003">
    <property type="protein sequence ID" value="MDP4540181.1"/>
    <property type="molecule type" value="Genomic_DNA"/>
</dbReference>
<reference evidence="12 13" key="1">
    <citation type="submission" date="2023-08" db="EMBL/GenBank/DDBJ databases">
        <title>genomic of DY56.</title>
        <authorList>
            <person name="Wang Y."/>
        </authorList>
    </citation>
    <scope>NUCLEOTIDE SEQUENCE [LARGE SCALE GENOMIC DNA]</scope>
    <source>
        <strain evidence="12 13">DY56-A-20</strain>
    </source>
</reference>
<comment type="caution">
    <text evidence="12">The sequence shown here is derived from an EMBL/GenBank/DDBJ whole genome shotgun (WGS) entry which is preliminary data.</text>
</comment>
<comment type="pathway">
    <text evidence="10">Cell wall biogenesis; peptidoglycan biosynthesis.</text>
</comment>
<gene>
    <name evidence="10 12" type="primary">murJ</name>
    <name evidence="12" type="ORF">Q9K01_11135</name>
</gene>
<keyword evidence="4 10" id="KW-0133">Cell shape</keyword>
<feature type="transmembrane region" description="Helical" evidence="10">
    <location>
        <begin position="236"/>
        <end position="261"/>
    </location>
</feature>
<evidence type="ECO:0000256" key="11">
    <source>
        <dbReference type="PIRNR" id="PIRNR002869"/>
    </source>
</evidence>
<evidence type="ECO:0000256" key="6">
    <source>
        <dbReference type="ARBA" id="ARBA00022989"/>
    </source>
</evidence>
<keyword evidence="2 10" id="KW-1003">Cell membrane</keyword>
<evidence type="ECO:0000256" key="2">
    <source>
        <dbReference type="ARBA" id="ARBA00022475"/>
    </source>
</evidence>
<name>A0ABT9HA34_9SPHN</name>
<keyword evidence="5 10" id="KW-0573">Peptidoglycan synthesis</keyword>
<keyword evidence="10 11" id="KW-0813">Transport</keyword>
<keyword evidence="7 10" id="KW-0472">Membrane</keyword>
<evidence type="ECO:0000256" key="1">
    <source>
        <dbReference type="ARBA" id="ARBA00004651"/>
    </source>
</evidence>
<dbReference type="RefSeq" id="WP_305930318.1">
    <property type="nucleotide sequence ID" value="NZ_JAVAIL010000003.1"/>
</dbReference>
<feature type="transmembrane region" description="Helical" evidence="10">
    <location>
        <begin position="134"/>
        <end position="151"/>
    </location>
</feature>
<dbReference type="Pfam" id="PF03023">
    <property type="entry name" value="MurJ"/>
    <property type="match status" value="1"/>
</dbReference>
<comment type="function">
    <text evidence="8 10 11">Involved in peptidoglycan biosynthesis. Transports lipid-linked peptidoglycan precursors from the inner to the outer leaflet of the cytoplasmic membrane.</text>
</comment>
<evidence type="ECO:0000256" key="7">
    <source>
        <dbReference type="ARBA" id="ARBA00023136"/>
    </source>
</evidence>
<feature type="transmembrane region" description="Helical" evidence="10">
    <location>
        <begin position="505"/>
        <end position="533"/>
    </location>
</feature>
<dbReference type="PRINTS" id="PR01806">
    <property type="entry name" value="VIRFACTRMVIN"/>
</dbReference>
<feature type="transmembrane region" description="Helical" evidence="10">
    <location>
        <begin position="163"/>
        <end position="182"/>
    </location>
</feature>
<feature type="transmembrane region" description="Helical" evidence="10">
    <location>
        <begin position="390"/>
        <end position="414"/>
    </location>
</feature>
<dbReference type="PANTHER" id="PTHR47019">
    <property type="entry name" value="LIPID II FLIPPASE MURJ"/>
    <property type="match status" value="1"/>
</dbReference>
<organism evidence="12 13">
    <name type="scientific">Qipengyuania benthica</name>
    <dbReference type="NCBI Taxonomy" id="3067651"/>
    <lineage>
        <taxon>Bacteria</taxon>
        <taxon>Pseudomonadati</taxon>
        <taxon>Pseudomonadota</taxon>
        <taxon>Alphaproteobacteria</taxon>
        <taxon>Sphingomonadales</taxon>
        <taxon>Erythrobacteraceae</taxon>
        <taxon>Qipengyuania</taxon>
    </lineage>
</organism>
<keyword evidence="13" id="KW-1185">Reference proteome</keyword>
<keyword evidence="3 10" id="KW-0812">Transmembrane</keyword>
<keyword evidence="10" id="KW-0997">Cell inner membrane</keyword>
<sequence length="547" mass="58467">MSLLKHVGTIGGLTMVSRVAGMAREMIFSRVLGANAVTDAWFQAFIIPNVFRRLFAEGAFSAAFVPMFSKRLHGEGGLESARNFSDDVLSVFLPVLIALTAILELAMPGVIWILADKPVDPGEFDMAVDFARIMFPYIVLVSMVTLFTGMLNSVSRFAPGASFPIILNLVLIAALLIGERWMDATGASVEQTAYWIAWAVAGAGVMQLLWLLIWVRVEGFRPRLLWPRLTPEVKRLGIIALPAAIGGGAYQINTLVQLYFLNQLESGSVSYMNYADRLNQLPLGIIGIALSTAILPTLSKFVGGKNREGADRVQSDAIELAMLLTIPAAVALAICATPFVTMIFQGGRFDLADAAVTGNVLAVLVLGLPAYVLVKVLVPNFYARADTRTPVVAAFISLGVFVTACVLNLGISIGGSLDLWLATLPLPTLEFEGLGYGVPGIALASVVGAWINVAFLLLVLSRRGHYRPPGALVLRIARQLLAAAAMGAALWFARDLLTGYFAAGLLARLFALAVLVACAAVVYFGVAFAVGAIDRQRIATLTKKKAP</sequence>
<keyword evidence="6 10" id="KW-1133">Transmembrane helix</keyword>
<evidence type="ECO:0000256" key="10">
    <source>
        <dbReference type="HAMAP-Rule" id="MF_02078"/>
    </source>
</evidence>
<dbReference type="PIRSF" id="PIRSF002869">
    <property type="entry name" value="MviN"/>
    <property type="match status" value="1"/>
</dbReference>
<dbReference type="NCBIfam" id="TIGR01695">
    <property type="entry name" value="murJ_mviN"/>
    <property type="match status" value="1"/>
</dbReference>
<dbReference type="CDD" id="cd13123">
    <property type="entry name" value="MATE_MurJ_like"/>
    <property type="match status" value="1"/>
</dbReference>
<dbReference type="InterPro" id="IPR051050">
    <property type="entry name" value="Lipid_II_flippase_MurJ/MviN"/>
</dbReference>
<evidence type="ECO:0000313" key="13">
    <source>
        <dbReference type="Proteomes" id="UP001235664"/>
    </source>
</evidence>
<evidence type="ECO:0000313" key="12">
    <source>
        <dbReference type="EMBL" id="MDP4540181.1"/>
    </source>
</evidence>
<evidence type="ECO:0000256" key="3">
    <source>
        <dbReference type="ARBA" id="ARBA00022692"/>
    </source>
</evidence>
<feature type="transmembrane region" description="Helical" evidence="10">
    <location>
        <begin position="320"/>
        <end position="344"/>
    </location>
</feature>
<feature type="transmembrane region" description="Helical" evidence="10">
    <location>
        <begin position="91"/>
        <end position="114"/>
    </location>
</feature>